<evidence type="ECO:0000256" key="1">
    <source>
        <dbReference type="ARBA" id="ARBA00022723"/>
    </source>
</evidence>
<reference evidence="3 4" key="1">
    <citation type="submission" date="2017-12" db="EMBL/GenBank/DDBJ databases">
        <title>Phylogenetic diversity of female urinary microbiome.</title>
        <authorList>
            <person name="Thomas-White K."/>
            <person name="Wolfe A.J."/>
        </authorList>
    </citation>
    <scope>NUCLEOTIDE SEQUENCE [LARGE SCALE GENOMIC DNA]</scope>
    <source>
        <strain evidence="3 4">UMB0250</strain>
    </source>
</reference>
<dbReference type="AlphaFoldDB" id="A0A2I1I5C1"/>
<dbReference type="GO" id="GO:0046872">
    <property type="term" value="F:metal ion binding"/>
    <property type="evidence" value="ECO:0007669"/>
    <property type="project" value="UniProtKB-KW"/>
</dbReference>
<dbReference type="InterPro" id="IPR017969">
    <property type="entry name" value="Heavy-metal-associated_CS"/>
</dbReference>
<evidence type="ECO:0000313" key="3">
    <source>
        <dbReference type="EMBL" id="PKY66291.1"/>
    </source>
</evidence>
<feature type="domain" description="HMA" evidence="2">
    <location>
        <begin position="7"/>
        <end position="75"/>
    </location>
</feature>
<proteinExistence type="predicted"/>
<dbReference type="EMBL" id="PKKJ01000004">
    <property type="protein sequence ID" value="PKY66291.1"/>
    <property type="molecule type" value="Genomic_DNA"/>
</dbReference>
<dbReference type="Pfam" id="PF00403">
    <property type="entry name" value="HMA"/>
    <property type="match status" value="1"/>
</dbReference>
<dbReference type="PROSITE" id="PS50846">
    <property type="entry name" value="HMA_2"/>
    <property type="match status" value="1"/>
</dbReference>
<organism evidence="3 4">
    <name type="scientific">Schaalia turicensis</name>
    <dbReference type="NCBI Taxonomy" id="131111"/>
    <lineage>
        <taxon>Bacteria</taxon>
        <taxon>Bacillati</taxon>
        <taxon>Actinomycetota</taxon>
        <taxon>Actinomycetes</taxon>
        <taxon>Actinomycetales</taxon>
        <taxon>Actinomycetaceae</taxon>
        <taxon>Schaalia</taxon>
    </lineage>
</organism>
<accession>A0A2I1I5C1</accession>
<dbReference type="RefSeq" id="WP_101628055.1">
    <property type="nucleotide sequence ID" value="NZ_JBCOMK010000016.1"/>
</dbReference>
<protein>
    <submittedName>
        <fullName evidence="3">Heavy metal transporter</fullName>
    </submittedName>
</protein>
<dbReference type="Gene3D" id="3.30.70.100">
    <property type="match status" value="1"/>
</dbReference>
<dbReference type="OrthoDB" id="9813965at2"/>
<comment type="caution">
    <text evidence="3">The sequence shown here is derived from an EMBL/GenBank/DDBJ whole genome shotgun (WGS) entry which is preliminary data.</text>
</comment>
<dbReference type="CDD" id="cd00371">
    <property type="entry name" value="HMA"/>
    <property type="match status" value="1"/>
</dbReference>
<dbReference type="PROSITE" id="PS01047">
    <property type="entry name" value="HMA_1"/>
    <property type="match status" value="1"/>
</dbReference>
<dbReference type="InterPro" id="IPR006121">
    <property type="entry name" value="HMA_dom"/>
</dbReference>
<dbReference type="InterPro" id="IPR036163">
    <property type="entry name" value="HMA_dom_sf"/>
</dbReference>
<dbReference type="Proteomes" id="UP000234545">
    <property type="component" value="Unassembled WGS sequence"/>
</dbReference>
<dbReference type="SUPFAM" id="SSF55008">
    <property type="entry name" value="HMA, heavy metal-associated domain"/>
    <property type="match status" value="1"/>
</dbReference>
<name>A0A2I1I5C1_9ACTO</name>
<sequence length="81" mass="8614">MTMEIDRTVELAVNGLTCGHCVQSVTEELSEVAGVKNVDVILNSGATSKVTLVSDVALDDDVLREAVSEAGFELVSITRDF</sequence>
<gene>
    <name evidence="3" type="ORF">CYJ25_04765</name>
</gene>
<evidence type="ECO:0000313" key="4">
    <source>
        <dbReference type="Proteomes" id="UP000234545"/>
    </source>
</evidence>
<keyword evidence="1" id="KW-0479">Metal-binding</keyword>
<evidence type="ECO:0000259" key="2">
    <source>
        <dbReference type="PROSITE" id="PS50846"/>
    </source>
</evidence>